<comment type="caution">
    <text evidence="6">The sequence shown here is derived from an EMBL/GenBank/DDBJ whole genome shotgun (WGS) entry which is preliminary data.</text>
</comment>
<dbReference type="GO" id="GO:0016765">
    <property type="term" value="F:transferase activity, transferring alkyl or aryl (other than methyl) groups"/>
    <property type="evidence" value="ECO:0007669"/>
    <property type="project" value="InterPro"/>
</dbReference>
<reference evidence="7" key="3">
    <citation type="submission" date="2021-05" db="EMBL/GenBank/DDBJ databases">
        <title>Protein family content uncovers lineage relationships and bacterial pathway maintenance mechanisms in DPANN archaea.</title>
        <authorList>
            <person name="Castelle C.J."/>
            <person name="Meheust R."/>
            <person name="Jaffe A.L."/>
            <person name="Seitz K."/>
            <person name="Gong X."/>
            <person name="Baker B.J."/>
            <person name="Banfield J.F."/>
        </authorList>
    </citation>
    <scope>NUCLEOTIDE SEQUENCE</scope>
    <source>
        <strain evidence="7">RIFCSPLOWO2_01_FULL_58_19</strain>
    </source>
</reference>
<dbReference type="InterPro" id="IPR050475">
    <property type="entry name" value="Prenyltransferase_related"/>
</dbReference>
<sequence>MKPLAAIKVLRPTNCFMAALATAIGYWASLSRFLVTVDLFTAMLAAFLVCGAGQAINDYFDRSIDRKTKPHRPIPSGKLSARFVLAESLFLFVAGNALAYQVNAAAFLISLVFTGLLLAYSSLLKKMKYVGNWIVASGTAVTLLFGASVSGSYFPVIFLAFSAMLANLGRELTKDLEDLEGDQGHKVSLPMLIGHSPVKSLILFCYAFAVAVALFAGTRYYYEKAWFFPLIVFSGIVFAYAGFQALSDEFRKAQGLSKQAMMLALLAFASVVL</sequence>
<dbReference type="Gene3D" id="1.10.357.140">
    <property type="entry name" value="UbiA prenyltransferase"/>
    <property type="match status" value="1"/>
</dbReference>
<protein>
    <submittedName>
        <fullName evidence="7">Geranylgeranylglycerol-phosphate geranylgeranyltransferase</fullName>
    </submittedName>
    <submittedName>
        <fullName evidence="6">UbiA family prenyltransferase</fullName>
    </submittedName>
</protein>
<accession>A0A7J4JH59</accession>
<evidence type="ECO:0000256" key="2">
    <source>
        <dbReference type="ARBA" id="ARBA00022692"/>
    </source>
</evidence>
<dbReference type="PANTHER" id="PTHR42723">
    <property type="entry name" value="CHLOROPHYLL SYNTHASE"/>
    <property type="match status" value="1"/>
</dbReference>
<dbReference type="GO" id="GO:0005886">
    <property type="term" value="C:plasma membrane"/>
    <property type="evidence" value="ECO:0007669"/>
    <property type="project" value="UniProtKB-SubCell"/>
</dbReference>
<evidence type="ECO:0000313" key="6">
    <source>
        <dbReference type="EMBL" id="HIH17082.1"/>
    </source>
</evidence>
<dbReference type="PANTHER" id="PTHR42723:SF1">
    <property type="entry name" value="CHLOROPHYLL SYNTHASE, CHLOROPLASTIC"/>
    <property type="match status" value="1"/>
</dbReference>
<dbReference type="Proteomes" id="UP000678237">
    <property type="component" value="Unassembled WGS sequence"/>
</dbReference>
<dbReference type="CDD" id="cd13961">
    <property type="entry name" value="PT_UbiA_DGGGPS"/>
    <property type="match status" value="1"/>
</dbReference>
<feature type="transmembrane region" description="Helical" evidence="5">
    <location>
        <begin position="9"/>
        <end position="28"/>
    </location>
</feature>
<evidence type="ECO:0000256" key="4">
    <source>
        <dbReference type="ARBA" id="ARBA00023136"/>
    </source>
</evidence>
<evidence type="ECO:0000313" key="7">
    <source>
        <dbReference type="EMBL" id="MBS3063457.1"/>
    </source>
</evidence>
<feature type="transmembrane region" description="Helical" evidence="5">
    <location>
        <begin position="201"/>
        <end position="220"/>
    </location>
</feature>
<evidence type="ECO:0000256" key="3">
    <source>
        <dbReference type="ARBA" id="ARBA00022989"/>
    </source>
</evidence>
<proteinExistence type="predicted"/>
<feature type="transmembrane region" description="Helical" evidence="5">
    <location>
        <begin position="40"/>
        <end position="60"/>
    </location>
</feature>
<reference evidence="6" key="1">
    <citation type="journal article" date="2020" name="bioRxiv">
        <title>A rank-normalized archaeal taxonomy based on genome phylogeny resolves widespread incomplete and uneven classifications.</title>
        <authorList>
            <person name="Rinke C."/>
            <person name="Chuvochina M."/>
            <person name="Mussig A.J."/>
            <person name="Chaumeil P.-A."/>
            <person name="Waite D.W."/>
            <person name="Whitman W.B."/>
            <person name="Parks D.H."/>
            <person name="Hugenholtz P."/>
        </authorList>
    </citation>
    <scope>NUCLEOTIDE SEQUENCE</scope>
    <source>
        <strain evidence="6">UBA10219</strain>
    </source>
</reference>
<feature type="transmembrane region" description="Helical" evidence="5">
    <location>
        <begin position="81"/>
        <end position="99"/>
    </location>
</feature>
<keyword evidence="2 5" id="KW-0812">Transmembrane</keyword>
<evidence type="ECO:0000256" key="5">
    <source>
        <dbReference type="SAM" id="Phobius"/>
    </source>
</evidence>
<dbReference type="EMBL" id="JAGVWE010000005">
    <property type="protein sequence ID" value="MBS3063457.1"/>
    <property type="molecule type" value="Genomic_DNA"/>
</dbReference>
<dbReference type="InterPro" id="IPR044878">
    <property type="entry name" value="UbiA_sf"/>
</dbReference>
<dbReference type="EMBL" id="DUGH01000162">
    <property type="protein sequence ID" value="HIH17082.1"/>
    <property type="molecule type" value="Genomic_DNA"/>
</dbReference>
<keyword evidence="3 5" id="KW-1133">Transmembrane helix</keyword>
<feature type="transmembrane region" description="Helical" evidence="5">
    <location>
        <begin position="153"/>
        <end position="169"/>
    </location>
</feature>
<dbReference type="Pfam" id="PF01040">
    <property type="entry name" value="UbiA"/>
    <property type="match status" value="1"/>
</dbReference>
<feature type="transmembrane region" description="Helical" evidence="5">
    <location>
        <begin position="226"/>
        <end position="243"/>
    </location>
</feature>
<keyword evidence="4 5" id="KW-0472">Membrane</keyword>
<feature type="transmembrane region" description="Helical" evidence="5">
    <location>
        <begin position="105"/>
        <end position="123"/>
    </location>
</feature>
<dbReference type="AlphaFoldDB" id="A0A7J4JH59"/>
<keyword evidence="6" id="KW-0808">Transferase</keyword>
<dbReference type="Proteomes" id="UP000564964">
    <property type="component" value="Unassembled WGS sequence"/>
</dbReference>
<organism evidence="6 8">
    <name type="scientific">Candidatus Iainarchaeum sp</name>
    <dbReference type="NCBI Taxonomy" id="3101447"/>
    <lineage>
        <taxon>Archaea</taxon>
        <taxon>Candidatus Iainarchaeota</taxon>
        <taxon>Candidatus Iainarchaeia</taxon>
        <taxon>Candidatus Iainarchaeales</taxon>
        <taxon>Candidatus Iainarchaeaceae</taxon>
        <taxon>Candidatus Iainarchaeum</taxon>
    </lineage>
</organism>
<dbReference type="InterPro" id="IPR000537">
    <property type="entry name" value="UbiA_prenyltransferase"/>
</dbReference>
<comment type="subcellular location">
    <subcellularLocation>
        <location evidence="1">Cell membrane</location>
        <topology evidence="1">Multi-pass membrane protein</topology>
    </subcellularLocation>
</comment>
<name>A0A7J4JH59_9ARCH</name>
<evidence type="ECO:0000313" key="8">
    <source>
        <dbReference type="Proteomes" id="UP000564964"/>
    </source>
</evidence>
<reference evidence="7" key="2">
    <citation type="submission" date="2021-03" db="EMBL/GenBank/DDBJ databases">
        <authorList>
            <person name="Jaffe A."/>
        </authorList>
    </citation>
    <scope>NUCLEOTIDE SEQUENCE</scope>
    <source>
        <strain evidence="7">RIFCSPLOWO2_01_FULL_58_19</strain>
    </source>
</reference>
<evidence type="ECO:0000256" key="1">
    <source>
        <dbReference type="ARBA" id="ARBA00004651"/>
    </source>
</evidence>
<gene>
    <name evidence="6" type="primary">ubiA</name>
    <name evidence="6" type="ORF">HA252_06775</name>
    <name evidence="7" type="ORF">J4203_06320</name>
</gene>